<organism evidence="4 5">
    <name type="scientific">Raphanus sativus</name>
    <name type="common">Radish</name>
    <name type="synonym">Raphanus raphanistrum var. sativus</name>
    <dbReference type="NCBI Taxonomy" id="3726"/>
    <lineage>
        <taxon>Eukaryota</taxon>
        <taxon>Viridiplantae</taxon>
        <taxon>Streptophyta</taxon>
        <taxon>Embryophyta</taxon>
        <taxon>Tracheophyta</taxon>
        <taxon>Spermatophyta</taxon>
        <taxon>Magnoliopsida</taxon>
        <taxon>eudicotyledons</taxon>
        <taxon>Gunneridae</taxon>
        <taxon>Pentapetalae</taxon>
        <taxon>rosids</taxon>
        <taxon>malvids</taxon>
        <taxon>Brassicales</taxon>
        <taxon>Brassicaceae</taxon>
        <taxon>Brassiceae</taxon>
        <taxon>Raphanus</taxon>
    </lineage>
</organism>
<dbReference type="GeneID" id="108839877"/>
<name>A0A6J0M992_RAPSA</name>
<dbReference type="PANTHER" id="PTHR31374">
    <property type="entry name" value="AUXIN-INDUCED PROTEIN-LIKE-RELATED"/>
    <property type="match status" value="1"/>
</dbReference>
<protein>
    <submittedName>
        <fullName evidence="5">Protein SMALL AUXIN UP-REGULATED RNA 12</fullName>
    </submittedName>
</protein>
<keyword evidence="4" id="KW-1185">Reference proteome</keyword>
<evidence type="ECO:0000256" key="3">
    <source>
        <dbReference type="ARBA" id="ARBA00022604"/>
    </source>
</evidence>
<dbReference type="RefSeq" id="XP_018468161.2">
    <property type="nucleotide sequence ID" value="XM_018612659.2"/>
</dbReference>
<dbReference type="KEGG" id="rsz:108839877"/>
<comment type="similarity">
    <text evidence="1">Belongs to the ARG7 family.</text>
</comment>
<evidence type="ECO:0000313" key="4">
    <source>
        <dbReference type="Proteomes" id="UP000504610"/>
    </source>
</evidence>
<dbReference type="GO" id="GO:0009733">
    <property type="term" value="P:response to auxin"/>
    <property type="evidence" value="ECO:0007669"/>
    <property type="project" value="InterPro"/>
</dbReference>
<dbReference type="AlphaFoldDB" id="A0A6J0M992"/>
<dbReference type="Proteomes" id="UP000504610">
    <property type="component" value="Chromosome 2"/>
</dbReference>
<proteinExistence type="inferred from homology"/>
<keyword evidence="2" id="KW-0217">Developmental protein</keyword>
<sequence length="152" mass="17532">MVGGLEKCSKIRHIVRLRQLLRRWRDQARMSSFSRSVPSDVPPGHVAVYVGTSRRRFVVRATYLNHPVLRNLLVQAEEEFGFVNQGPLVFPCEESVFEESVRFISCSGSTRSRGFTCTDVFKKNCHVEIRSKRDLWIESRPLLHGVSDKAIW</sequence>
<reference evidence="5" key="2">
    <citation type="submission" date="2025-08" db="UniProtKB">
        <authorList>
            <consortium name="RefSeq"/>
        </authorList>
    </citation>
    <scope>IDENTIFICATION</scope>
    <source>
        <tissue evidence="5">Leaf</tissue>
    </source>
</reference>
<dbReference type="Pfam" id="PF02519">
    <property type="entry name" value="Auxin_inducible"/>
    <property type="match status" value="1"/>
</dbReference>
<dbReference type="InterPro" id="IPR003676">
    <property type="entry name" value="SAUR_fam"/>
</dbReference>
<gene>
    <name evidence="5" type="primary">LOC108839877</name>
</gene>
<evidence type="ECO:0000256" key="1">
    <source>
        <dbReference type="ARBA" id="ARBA00006974"/>
    </source>
</evidence>
<dbReference type="OrthoDB" id="1624361at2759"/>
<evidence type="ECO:0000256" key="2">
    <source>
        <dbReference type="ARBA" id="ARBA00022473"/>
    </source>
</evidence>
<accession>A0A6J0M992</accession>
<keyword evidence="3" id="KW-0341">Growth regulation</keyword>
<evidence type="ECO:0000313" key="5">
    <source>
        <dbReference type="RefSeq" id="XP_018468161.2"/>
    </source>
</evidence>
<dbReference type="PANTHER" id="PTHR31374:SF119">
    <property type="entry name" value="SAUR-LIKE AUXIN-RESPONSIVE PROTEIN FAMILY"/>
    <property type="match status" value="1"/>
</dbReference>
<reference evidence="4" key="1">
    <citation type="journal article" date="2019" name="Database">
        <title>The radish genome database (RadishGD): an integrated information resource for radish genomics.</title>
        <authorList>
            <person name="Yu H.J."/>
            <person name="Baek S."/>
            <person name="Lee Y.J."/>
            <person name="Cho A."/>
            <person name="Mun J.H."/>
        </authorList>
    </citation>
    <scope>NUCLEOTIDE SEQUENCE [LARGE SCALE GENOMIC DNA]</scope>
    <source>
        <strain evidence="4">cv. WK10039</strain>
    </source>
</reference>